<accession>A0A1U7GZZ7</accession>
<evidence type="ECO:0000313" key="1">
    <source>
        <dbReference type="EMBL" id="OKH14136.1"/>
    </source>
</evidence>
<dbReference type="AlphaFoldDB" id="A0A1U7GZZ7"/>
<evidence type="ECO:0000313" key="2">
    <source>
        <dbReference type="Proteomes" id="UP000186391"/>
    </source>
</evidence>
<organism evidence="1 2">
    <name type="scientific">Fischerella major NIES-592</name>
    <dbReference type="NCBI Taxonomy" id="210994"/>
    <lineage>
        <taxon>Bacteria</taxon>
        <taxon>Bacillati</taxon>
        <taxon>Cyanobacteriota</taxon>
        <taxon>Cyanophyceae</taxon>
        <taxon>Nostocales</taxon>
        <taxon>Hapalosiphonaceae</taxon>
        <taxon>Fischerella</taxon>
    </lineage>
</organism>
<gene>
    <name evidence="1" type="ORF">NIES592_12025</name>
</gene>
<dbReference type="OrthoDB" id="565210at2"/>
<dbReference type="EMBL" id="MRCA01000005">
    <property type="protein sequence ID" value="OKH14136.1"/>
    <property type="molecule type" value="Genomic_DNA"/>
</dbReference>
<reference evidence="1 2" key="1">
    <citation type="submission" date="2016-11" db="EMBL/GenBank/DDBJ databases">
        <title>Draft Genome Sequences of Nine Cyanobacterial Strains from Diverse Habitats.</title>
        <authorList>
            <person name="Zhu T."/>
            <person name="Hou S."/>
            <person name="Lu X."/>
            <person name="Hess W.R."/>
        </authorList>
    </citation>
    <scope>NUCLEOTIDE SEQUENCE [LARGE SCALE GENOMIC DNA]</scope>
    <source>
        <strain evidence="1 2">NIES-592</strain>
    </source>
</reference>
<sequence length="95" mass="10938">MKIKGIKRGQTIELLEQINDIPDGTAILVEFVISSKQITEDSQTLSDEEKLSKLNQLFGVWQDQPELVEIFAEIDKQRHAYRGRVIDPIENQDDK</sequence>
<dbReference type="Proteomes" id="UP000186391">
    <property type="component" value="Unassembled WGS sequence"/>
</dbReference>
<name>A0A1U7GZZ7_9CYAN</name>
<protein>
    <submittedName>
        <fullName evidence="1">Uncharacterized protein</fullName>
    </submittedName>
</protein>
<proteinExistence type="predicted"/>
<keyword evidence="2" id="KW-1185">Reference proteome</keyword>
<comment type="caution">
    <text evidence="1">The sequence shown here is derived from an EMBL/GenBank/DDBJ whole genome shotgun (WGS) entry which is preliminary data.</text>
</comment>